<keyword evidence="2" id="KW-1185">Reference proteome</keyword>
<protein>
    <submittedName>
        <fullName evidence="1">Uncharacterized protein</fullName>
    </submittedName>
</protein>
<dbReference type="Proteomes" id="UP000184339">
    <property type="component" value="Unassembled WGS sequence"/>
</dbReference>
<proteinExistence type="predicted"/>
<dbReference type="RefSeq" id="WP_072790417.1">
    <property type="nucleotide sequence ID" value="NZ_FRCX01000020.1"/>
</dbReference>
<dbReference type="STRING" id="551987.SAMN05192549_12063"/>
<name>A0A1M7RCY6_9BURK</name>
<dbReference type="EMBL" id="FRCX01000020">
    <property type="protein sequence ID" value="SHN44167.1"/>
    <property type="molecule type" value="Genomic_DNA"/>
</dbReference>
<dbReference type="AlphaFoldDB" id="A0A1M7RCY6"/>
<evidence type="ECO:0000313" key="1">
    <source>
        <dbReference type="EMBL" id="SHN44167.1"/>
    </source>
</evidence>
<sequence>MKLTHAPGYSIRVITPPTSEVAPTSELIIEGKPTGRILGGAVFEAALNWNDYVLLFLTDDVPFEDTLNIYVLDENLEVVDSARMFYIYSTGVFSALDLTEPDTVRFRFFGGTLWTLKLFPEKRFALPIVSGTLGVSRPFTFFRLFQLHSRPLPEPSQSENYDYTGISS</sequence>
<organism evidence="1 2">
    <name type="scientific">Duganella sacchari</name>
    <dbReference type="NCBI Taxonomy" id="551987"/>
    <lineage>
        <taxon>Bacteria</taxon>
        <taxon>Pseudomonadati</taxon>
        <taxon>Pseudomonadota</taxon>
        <taxon>Betaproteobacteria</taxon>
        <taxon>Burkholderiales</taxon>
        <taxon>Oxalobacteraceae</taxon>
        <taxon>Telluria group</taxon>
        <taxon>Duganella</taxon>
    </lineage>
</organism>
<reference evidence="2" key="1">
    <citation type="submission" date="2016-11" db="EMBL/GenBank/DDBJ databases">
        <authorList>
            <person name="Varghese N."/>
            <person name="Submissions S."/>
        </authorList>
    </citation>
    <scope>NUCLEOTIDE SEQUENCE [LARGE SCALE GENOMIC DNA]</scope>
    <source>
        <strain evidence="2">Sac-22</strain>
    </source>
</reference>
<gene>
    <name evidence="1" type="ORF">SAMN05192549_12063</name>
</gene>
<accession>A0A1M7RCY6</accession>
<evidence type="ECO:0000313" key="2">
    <source>
        <dbReference type="Proteomes" id="UP000184339"/>
    </source>
</evidence>
<dbReference type="OrthoDB" id="7065204at2"/>